<name>A0AAE8MSR6_9PEZI</name>
<dbReference type="GO" id="GO:0045122">
    <property type="term" value="P:aflatoxin biosynthetic process"/>
    <property type="evidence" value="ECO:0007669"/>
    <property type="project" value="InterPro"/>
</dbReference>
<evidence type="ECO:0000259" key="7">
    <source>
        <dbReference type="PROSITE" id="PS50048"/>
    </source>
</evidence>
<evidence type="ECO:0000256" key="5">
    <source>
        <dbReference type="SAM" id="Coils"/>
    </source>
</evidence>
<gene>
    <name evidence="8" type="ORF">DNG_01261</name>
</gene>
<dbReference type="GO" id="GO:0008270">
    <property type="term" value="F:zinc ion binding"/>
    <property type="evidence" value="ECO:0007669"/>
    <property type="project" value="InterPro"/>
</dbReference>
<dbReference type="CDD" id="cd00067">
    <property type="entry name" value="GAL4"/>
    <property type="match status" value="1"/>
</dbReference>
<keyword evidence="5" id="KW-0175">Coiled coil</keyword>
<keyword evidence="2" id="KW-0238">DNA-binding</keyword>
<keyword evidence="9" id="KW-1185">Reference proteome</keyword>
<feature type="region of interest" description="Disordered" evidence="6">
    <location>
        <begin position="49"/>
        <end position="71"/>
    </location>
</feature>
<dbReference type="PANTHER" id="PTHR31069">
    <property type="entry name" value="OLEATE-ACTIVATED TRANSCRIPTION FACTOR 1-RELATED"/>
    <property type="match status" value="1"/>
</dbReference>
<dbReference type="EMBL" id="ONZQ02000001">
    <property type="protein sequence ID" value="SPN97747.1"/>
    <property type="molecule type" value="Genomic_DNA"/>
</dbReference>
<dbReference type="PANTHER" id="PTHR31069:SF31">
    <property type="entry name" value="MONODICTYPHENONE CLUSTER TRANSCRIPTION FACTOR-RELATED"/>
    <property type="match status" value="1"/>
</dbReference>
<sequence>MSSSAKPRQPRLRASCDGCFIAKVKCSKARPICSRCLACGLECRYSPSSRAGKPKSDAYNATQQQTGPSHQGMTAALDDNSLMYHAYASPMGLYRTETGWNTPPSLDGSMSRNPNLAPGAATRGMDDQTRDDQREGMDMYGVGMTPWISATEMSSSHFTEMPMGQSSLSPNDGRSPFSDTGMPMPLVSPWVAVGDGLPQDAQLYETSNALPTSANMGSNYFPSPSTTPNIPHRHHPTPVAGGAGICACFTFCLQSLQGLHNASALSVPSLDAIVSLNRKAVESCAALLTCPRCTERSGCPTSSMLLATILGKAAGFYRVAAQVHLAEPSTTARDAPSPSSIHQGNSASGGHEVRWMELEILVREIGRLEEVCSQYRDACSNLSEEAEVNRAMVGYLIRSLGATMEAVKRKQGARYV</sequence>
<dbReference type="Proteomes" id="UP001187682">
    <property type="component" value="Unassembled WGS sequence"/>
</dbReference>
<dbReference type="PRINTS" id="PR00755">
    <property type="entry name" value="AFLATOXINBRP"/>
</dbReference>
<organism evidence="8 9">
    <name type="scientific">Cephalotrichum gorgonifer</name>
    <dbReference type="NCBI Taxonomy" id="2041049"/>
    <lineage>
        <taxon>Eukaryota</taxon>
        <taxon>Fungi</taxon>
        <taxon>Dikarya</taxon>
        <taxon>Ascomycota</taxon>
        <taxon>Pezizomycotina</taxon>
        <taxon>Sordariomycetes</taxon>
        <taxon>Hypocreomycetidae</taxon>
        <taxon>Microascales</taxon>
        <taxon>Microascaceae</taxon>
        <taxon>Cephalotrichum</taxon>
    </lineage>
</organism>
<feature type="compositionally biased region" description="Polar residues" evidence="6">
    <location>
        <begin position="59"/>
        <end position="71"/>
    </location>
</feature>
<dbReference type="InterPro" id="IPR036864">
    <property type="entry name" value="Zn2-C6_fun-type_DNA-bd_sf"/>
</dbReference>
<reference evidence="8" key="1">
    <citation type="submission" date="2018-03" db="EMBL/GenBank/DDBJ databases">
        <authorList>
            <person name="Guldener U."/>
        </authorList>
    </citation>
    <scope>NUCLEOTIDE SEQUENCE</scope>
</reference>
<dbReference type="AlphaFoldDB" id="A0AAE8MSR6"/>
<evidence type="ECO:0000256" key="3">
    <source>
        <dbReference type="ARBA" id="ARBA00023163"/>
    </source>
</evidence>
<dbReference type="SMART" id="SM00066">
    <property type="entry name" value="GAL4"/>
    <property type="match status" value="1"/>
</dbReference>
<feature type="region of interest" description="Disordered" evidence="6">
    <location>
        <begin position="106"/>
        <end position="133"/>
    </location>
</feature>
<feature type="region of interest" description="Disordered" evidence="6">
    <location>
        <begin position="328"/>
        <end position="348"/>
    </location>
</feature>
<accession>A0AAE8MSR6</accession>
<dbReference type="Pfam" id="PF00172">
    <property type="entry name" value="Zn_clus"/>
    <property type="match status" value="1"/>
</dbReference>
<evidence type="ECO:0000313" key="8">
    <source>
        <dbReference type="EMBL" id="SPN97747.1"/>
    </source>
</evidence>
<dbReference type="GO" id="GO:0005634">
    <property type="term" value="C:nucleus"/>
    <property type="evidence" value="ECO:0007669"/>
    <property type="project" value="InterPro"/>
</dbReference>
<keyword evidence="1" id="KW-0805">Transcription regulation</keyword>
<keyword evidence="3" id="KW-0804">Transcription</keyword>
<evidence type="ECO:0000256" key="1">
    <source>
        <dbReference type="ARBA" id="ARBA00023015"/>
    </source>
</evidence>
<feature type="coiled-coil region" evidence="5">
    <location>
        <begin position="358"/>
        <end position="385"/>
    </location>
</feature>
<comment type="caution">
    <text evidence="8">The sequence shown here is derived from an EMBL/GenBank/DDBJ whole genome shotgun (WGS) entry which is preliminary data.</text>
</comment>
<evidence type="ECO:0000256" key="6">
    <source>
        <dbReference type="SAM" id="MobiDB-lite"/>
    </source>
</evidence>
<dbReference type="GO" id="GO:0003677">
    <property type="term" value="F:DNA binding"/>
    <property type="evidence" value="ECO:0007669"/>
    <property type="project" value="UniProtKB-KW"/>
</dbReference>
<dbReference type="PROSITE" id="PS50048">
    <property type="entry name" value="ZN2_CY6_FUNGAL_2"/>
    <property type="match status" value="1"/>
</dbReference>
<feature type="compositionally biased region" description="Basic and acidic residues" evidence="6">
    <location>
        <begin position="124"/>
        <end position="133"/>
    </location>
</feature>
<evidence type="ECO:0000313" key="9">
    <source>
        <dbReference type="Proteomes" id="UP001187682"/>
    </source>
</evidence>
<keyword evidence="4" id="KW-0539">Nucleus</keyword>
<feature type="domain" description="Zn(2)-C6 fungal-type" evidence="7">
    <location>
        <begin position="15"/>
        <end position="45"/>
    </location>
</feature>
<evidence type="ECO:0000256" key="4">
    <source>
        <dbReference type="ARBA" id="ARBA00023242"/>
    </source>
</evidence>
<dbReference type="GO" id="GO:0000981">
    <property type="term" value="F:DNA-binding transcription factor activity, RNA polymerase II-specific"/>
    <property type="evidence" value="ECO:0007669"/>
    <property type="project" value="InterPro"/>
</dbReference>
<protein>
    <recommendedName>
        <fullName evidence="7">Zn(2)-C6 fungal-type domain-containing protein</fullName>
    </recommendedName>
</protein>
<dbReference type="InterPro" id="IPR050675">
    <property type="entry name" value="OAF3"/>
</dbReference>
<dbReference type="SUPFAM" id="SSF57701">
    <property type="entry name" value="Zn2/Cys6 DNA-binding domain"/>
    <property type="match status" value="1"/>
</dbReference>
<dbReference type="InterPro" id="IPR001138">
    <property type="entry name" value="Zn2Cys6_DnaBD"/>
</dbReference>
<dbReference type="Gene3D" id="4.10.240.10">
    <property type="entry name" value="Zn(2)-C6 fungal-type DNA-binding domain"/>
    <property type="match status" value="1"/>
</dbReference>
<evidence type="ECO:0000256" key="2">
    <source>
        <dbReference type="ARBA" id="ARBA00023125"/>
    </source>
</evidence>
<proteinExistence type="predicted"/>